<dbReference type="PANTHER" id="PTHR47165:SF4">
    <property type="entry name" value="OS03G0429900 PROTEIN"/>
    <property type="match status" value="1"/>
</dbReference>
<feature type="domain" description="Replication protein A 70 kDa DNA-binding subunit B/D first OB fold" evidence="1">
    <location>
        <begin position="9"/>
        <end position="111"/>
    </location>
</feature>
<protein>
    <submittedName>
        <fullName evidence="2">OLC1v1012986C1</fullName>
    </submittedName>
</protein>
<dbReference type="EMBL" id="OX459124">
    <property type="protein sequence ID" value="CAI9112527.1"/>
    <property type="molecule type" value="Genomic_DNA"/>
</dbReference>
<accession>A0AAV1DXH8</accession>
<dbReference type="Proteomes" id="UP001161247">
    <property type="component" value="Chromosome 7"/>
</dbReference>
<dbReference type="PANTHER" id="PTHR47165">
    <property type="entry name" value="OS03G0429900 PROTEIN"/>
    <property type="match status" value="1"/>
</dbReference>
<dbReference type="InterPro" id="IPR003871">
    <property type="entry name" value="RFA1B/D_OB_1st"/>
</dbReference>
<evidence type="ECO:0000259" key="1">
    <source>
        <dbReference type="Pfam" id="PF02721"/>
    </source>
</evidence>
<evidence type="ECO:0000313" key="2">
    <source>
        <dbReference type="EMBL" id="CAI9112527.1"/>
    </source>
</evidence>
<dbReference type="Gene3D" id="2.40.50.140">
    <property type="entry name" value="Nucleic acid-binding proteins"/>
    <property type="match status" value="1"/>
</dbReference>
<reference evidence="2" key="1">
    <citation type="submission" date="2023-03" db="EMBL/GenBank/DDBJ databases">
        <authorList>
            <person name="Julca I."/>
        </authorList>
    </citation>
    <scope>NUCLEOTIDE SEQUENCE</scope>
</reference>
<keyword evidence="3" id="KW-1185">Reference proteome</keyword>
<dbReference type="InterPro" id="IPR012340">
    <property type="entry name" value="NA-bd_OB-fold"/>
</dbReference>
<name>A0AAV1DXH8_OLDCO</name>
<dbReference type="AlphaFoldDB" id="A0AAV1DXH8"/>
<dbReference type="SUPFAM" id="SSF50249">
    <property type="entry name" value="Nucleic acid-binding proteins"/>
    <property type="match status" value="1"/>
</dbReference>
<organism evidence="2 3">
    <name type="scientific">Oldenlandia corymbosa var. corymbosa</name>
    <dbReference type="NCBI Taxonomy" id="529605"/>
    <lineage>
        <taxon>Eukaryota</taxon>
        <taxon>Viridiplantae</taxon>
        <taxon>Streptophyta</taxon>
        <taxon>Embryophyta</taxon>
        <taxon>Tracheophyta</taxon>
        <taxon>Spermatophyta</taxon>
        <taxon>Magnoliopsida</taxon>
        <taxon>eudicotyledons</taxon>
        <taxon>Gunneridae</taxon>
        <taxon>Pentapetalae</taxon>
        <taxon>asterids</taxon>
        <taxon>lamiids</taxon>
        <taxon>Gentianales</taxon>
        <taxon>Rubiaceae</taxon>
        <taxon>Rubioideae</taxon>
        <taxon>Spermacoceae</taxon>
        <taxon>Hedyotis-Oldenlandia complex</taxon>
        <taxon>Oldenlandia</taxon>
    </lineage>
</organism>
<dbReference type="CDD" id="cd04480">
    <property type="entry name" value="RPA1_DBD_A_like"/>
    <property type="match status" value="1"/>
</dbReference>
<evidence type="ECO:0000313" key="3">
    <source>
        <dbReference type="Proteomes" id="UP001161247"/>
    </source>
</evidence>
<sequence length="191" mass="21884">MSISRRLNSVKDLNGKTGCGWMINVKLCRVWDRHQWNNHDVVVLREMMLMDDKGDKIVAAQPHDQFNRLGDLLQEGSSKQISNFGCVKNSDRFKQCSHPFKIEFDARTVIAPGNDIVTKEHGDDRGFKFVSFSDIPNFKPPYPQLIDIINSDISQMISLFNLVYAFLGSGACRVHQKIKINITSLDYEFCR</sequence>
<dbReference type="Pfam" id="PF02721">
    <property type="entry name" value="DUF223"/>
    <property type="match status" value="1"/>
</dbReference>
<proteinExistence type="predicted"/>
<gene>
    <name evidence="2" type="ORF">OLC1_LOCUS19704</name>
</gene>